<dbReference type="SUPFAM" id="SSF143100">
    <property type="entry name" value="TTHA1013/TTHA0281-like"/>
    <property type="match status" value="1"/>
</dbReference>
<comment type="caution">
    <text evidence="2">The sequence shown here is derived from an EMBL/GenBank/DDBJ whole genome shotgun (WGS) entry which is preliminary data.</text>
</comment>
<reference evidence="2" key="1">
    <citation type="submission" date="2021-03" db="EMBL/GenBank/DDBJ databases">
        <authorList>
            <person name="So Y."/>
        </authorList>
    </citation>
    <scope>NUCLEOTIDE SEQUENCE</scope>
    <source>
        <strain evidence="2">SG15</strain>
    </source>
</reference>
<name>A0A940MRV0_9PROT</name>
<dbReference type="PANTHER" id="PTHR34504:SF4">
    <property type="entry name" value="ANTITOXIN HICB"/>
    <property type="match status" value="1"/>
</dbReference>
<sequence>MRYAYPALLTPEEEGGFSVSFPDVPEALTQGDDETEALDMARDALVAALSFYVDRGDALPAPSAVDGGRLVPVPALAAAKLALHAAKVEQGISNSELGRRLGKDEKEVRRLLDPTHGSRFEVLEAALAALGRQVVLEVDAAA</sequence>
<dbReference type="Pfam" id="PF15919">
    <property type="entry name" value="HicB_lk_antitox"/>
    <property type="match status" value="1"/>
</dbReference>
<evidence type="ECO:0000313" key="3">
    <source>
        <dbReference type="Proteomes" id="UP000677537"/>
    </source>
</evidence>
<gene>
    <name evidence="2" type="ORF">J5Y10_08865</name>
</gene>
<organism evidence="2 3">
    <name type="scientific">Roseomonas indoligenes</name>
    <dbReference type="NCBI Taxonomy" id="2820811"/>
    <lineage>
        <taxon>Bacteria</taxon>
        <taxon>Pseudomonadati</taxon>
        <taxon>Pseudomonadota</taxon>
        <taxon>Alphaproteobacteria</taxon>
        <taxon>Acetobacterales</taxon>
        <taxon>Roseomonadaceae</taxon>
        <taxon>Roseomonas</taxon>
    </lineage>
</organism>
<evidence type="ECO:0000313" key="2">
    <source>
        <dbReference type="EMBL" id="MBP0492888.1"/>
    </source>
</evidence>
<dbReference type="Proteomes" id="UP000677537">
    <property type="component" value="Unassembled WGS sequence"/>
</dbReference>
<dbReference type="InterPro" id="IPR031807">
    <property type="entry name" value="HicB-like"/>
</dbReference>
<feature type="domain" description="HicB-like antitoxin of toxin-antitoxin system" evidence="1">
    <location>
        <begin position="5"/>
        <end position="66"/>
    </location>
</feature>
<accession>A0A940MRV0</accession>
<keyword evidence="3" id="KW-1185">Reference proteome</keyword>
<dbReference type="AlphaFoldDB" id="A0A940MRV0"/>
<dbReference type="InterPro" id="IPR035069">
    <property type="entry name" value="TTHA1013/TTHA0281-like"/>
</dbReference>
<dbReference type="RefSeq" id="WP_209372769.1">
    <property type="nucleotide sequence ID" value="NZ_JAGIZA010000004.1"/>
</dbReference>
<proteinExistence type="predicted"/>
<protein>
    <submittedName>
        <fullName evidence="2">Type II toxin-antitoxin system HicB family antitoxin</fullName>
    </submittedName>
</protein>
<dbReference type="EMBL" id="JAGIZA010000004">
    <property type="protein sequence ID" value="MBP0492888.1"/>
    <property type="molecule type" value="Genomic_DNA"/>
</dbReference>
<dbReference type="PANTHER" id="PTHR34504">
    <property type="entry name" value="ANTITOXIN HICB"/>
    <property type="match status" value="1"/>
</dbReference>
<dbReference type="Gene3D" id="3.30.160.250">
    <property type="match status" value="1"/>
</dbReference>
<dbReference type="InterPro" id="IPR051404">
    <property type="entry name" value="TA_system_antitoxin"/>
</dbReference>
<evidence type="ECO:0000259" key="1">
    <source>
        <dbReference type="Pfam" id="PF15919"/>
    </source>
</evidence>